<organism evidence="4 5">
    <name type="scientific">Hermanssonia centrifuga</name>
    <dbReference type="NCBI Taxonomy" id="98765"/>
    <lineage>
        <taxon>Eukaryota</taxon>
        <taxon>Fungi</taxon>
        <taxon>Dikarya</taxon>
        <taxon>Basidiomycota</taxon>
        <taxon>Agaricomycotina</taxon>
        <taxon>Agaricomycetes</taxon>
        <taxon>Polyporales</taxon>
        <taxon>Meruliaceae</taxon>
        <taxon>Hermanssonia</taxon>
    </lineage>
</organism>
<dbReference type="OrthoDB" id="2797073at2759"/>
<dbReference type="Pfam" id="PF00656">
    <property type="entry name" value="Peptidase_C14"/>
    <property type="match status" value="1"/>
</dbReference>
<keyword evidence="2" id="KW-0788">Thiol protease</keyword>
<sequence length="226" mass="24455">MALSPVTSSLAHGRNKLSIPKLFALIIGIDEYSDNNIRNLSGAVADANAIEAYLVDTLCIPKAYITVLRNKQATGEAIVNAIQGLGEDYRINRGDPILLFYAGHGAQTKTPMDLMEVWSPHISMLIPHDFAPTNSQSRAGQGVLDITLSHCLAEIADKKGDNIMQSKIPGLHTHVLLSACKEGETAKERCGRGAFTSVLLDTLRAVGTDKISYRDLITRLPDFAAE</sequence>
<feature type="domain" description="Peptidase C14 caspase" evidence="3">
    <location>
        <begin position="23"/>
        <end position="219"/>
    </location>
</feature>
<dbReference type="InterPro" id="IPR029030">
    <property type="entry name" value="Caspase-like_dom_sf"/>
</dbReference>
<evidence type="ECO:0000313" key="5">
    <source>
        <dbReference type="Proteomes" id="UP000186601"/>
    </source>
</evidence>
<dbReference type="EMBL" id="MLYV02000398">
    <property type="protein sequence ID" value="PSS02368.1"/>
    <property type="molecule type" value="Genomic_DNA"/>
</dbReference>
<keyword evidence="2" id="KW-0378">Hydrolase</keyword>
<proteinExistence type="predicted"/>
<dbReference type="GO" id="GO:0006915">
    <property type="term" value="P:apoptotic process"/>
    <property type="evidence" value="ECO:0007669"/>
    <property type="project" value="UniProtKB-KW"/>
</dbReference>
<protein>
    <recommendedName>
        <fullName evidence="3">Peptidase C14 caspase domain-containing protein</fullName>
    </recommendedName>
</protein>
<dbReference type="Gene3D" id="3.40.50.1460">
    <property type="match status" value="2"/>
</dbReference>
<dbReference type="AlphaFoldDB" id="A0A2R6Q5J3"/>
<dbReference type="STRING" id="98765.A0A2R6Q5J3"/>
<dbReference type="GO" id="GO:0004197">
    <property type="term" value="F:cysteine-type endopeptidase activity"/>
    <property type="evidence" value="ECO:0007669"/>
    <property type="project" value="InterPro"/>
</dbReference>
<reference evidence="4 5" key="1">
    <citation type="submission" date="2018-02" db="EMBL/GenBank/DDBJ databases">
        <title>Genome sequence of the basidiomycete white-rot fungus Phlebia centrifuga.</title>
        <authorList>
            <person name="Granchi Z."/>
            <person name="Peng M."/>
            <person name="de Vries R.P."/>
            <person name="Hilden K."/>
            <person name="Makela M.R."/>
            <person name="Grigoriev I."/>
            <person name="Riley R."/>
        </authorList>
    </citation>
    <scope>NUCLEOTIDE SEQUENCE [LARGE SCALE GENOMIC DNA]</scope>
    <source>
        <strain evidence="4 5">FBCC195</strain>
    </source>
</reference>
<keyword evidence="5" id="KW-1185">Reference proteome</keyword>
<accession>A0A2R6Q5J3</accession>
<evidence type="ECO:0000256" key="2">
    <source>
        <dbReference type="ARBA" id="ARBA00022807"/>
    </source>
</evidence>
<name>A0A2R6Q5J3_9APHY</name>
<keyword evidence="1" id="KW-0053">Apoptosis</keyword>
<gene>
    <name evidence="4" type="ORF">PHLCEN_2v4061</name>
</gene>
<keyword evidence="2" id="KW-0645">Protease</keyword>
<evidence type="ECO:0000256" key="1">
    <source>
        <dbReference type="ARBA" id="ARBA00022703"/>
    </source>
</evidence>
<comment type="caution">
    <text evidence="4">The sequence shown here is derived from an EMBL/GenBank/DDBJ whole genome shotgun (WGS) entry which is preliminary data.</text>
</comment>
<dbReference type="InterPro" id="IPR011600">
    <property type="entry name" value="Pept_C14_caspase"/>
</dbReference>
<evidence type="ECO:0000259" key="3">
    <source>
        <dbReference type="Pfam" id="PF00656"/>
    </source>
</evidence>
<dbReference type="SUPFAM" id="SSF52129">
    <property type="entry name" value="Caspase-like"/>
    <property type="match status" value="1"/>
</dbReference>
<dbReference type="GO" id="GO:0006508">
    <property type="term" value="P:proteolysis"/>
    <property type="evidence" value="ECO:0007669"/>
    <property type="project" value="InterPro"/>
</dbReference>
<dbReference type="Proteomes" id="UP000186601">
    <property type="component" value="Unassembled WGS sequence"/>
</dbReference>
<evidence type="ECO:0000313" key="4">
    <source>
        <dbReference type="EMBL" id="PSS02368.1"/>
    </source>
</evidence>